<dbReference type="AlphaFoldDB" id="A0AAD5NBL8"/>
<comment type="caution">
    <text evidence="1">The sequence shown here is derived from an EMBL/GenBank/DDBJ whole genome shotgun (WGS) entry which is preliminary data.</text>
</comment>
<proteinExistence type="predicted"/>
<gene>
    <name evidence="1" type="ORF">KIN20_025068</name>
</gene>
<protein>
    <submittedName>
        <fullName evidence="1">Uncharacterized protein</fullName>
    </submittedName>
</protein>
<reference evidence="1" key="1">
    <citation type="submission" date="2021-06" db="EMBL/GenBank/DDBJ databases">
        <title>Parelaphostrongylus tenuis whole genome reference sequence.</title>
        <authorList>
            <person name="Garwood T.J."/>
            <person name="Larsen P.A."/>
            <person name="Fountain-Jones N.M."/>
            <person name="Garbe J.R."/>
            <person name="Macchietto M.G."/>
            <person name="Kania S.A."/>
            <person name="Gerhold R.W."/>
            <person name="Richards J.E."/>
            <person name="Wolf T.M."/>
        </authorList>
    </citation>
    <scope>NUCLEOTIDE SEQUENCE</scope>
    <source>
        <strain evidence="1">MNPRO001-30</strain>
        <tissue evidence="1">Meninges</tissue>
    </source>
</reference>
<accession>A0AAD5NBL8</accession>
<name>A0AAD5NBL8_PARTN</name>
<sequence length="126" mass="13465">MSSRTFNVTGFTLPVAMTYSMSPSAAAQAVGISTSADAARAFVMRTVMQAVSDVLEQQGRAAGLPDAIIVAILNQLTVTINYAPLECKDVEVNKADLAANIMQIEYLSVYLFISISLIPYDAQKLA</sequence>
<keyword evidence="2" id="KW-1185">Reference proteome</keyword>
<dbReference type="Proteomes" id="UP001196413">
    <property type="component" value="Unassembled WGS sequence"/>
</dbReference>
<evidence type="ECO:0000313" key="2">
    <source>
        <dbReference type="Proteomes" id="UP001196413"/>
    </source>
</evidence>
<organism evidence="1 2">
    <name type="scientific">Parelaphostrongylus tenuis</name>
    <name type="common">Meningeal worm</name>
    <dbReference type="NCBI Taxonomy" id="148309"/>
    <lineage>
        <taxon>Eukaryota</taxon>
        <taxon>Metazoa</taxon>
        <taxon>Ecdysozoa</taxon>
        <taxon>Nematoda</taxon>
        <taxon>Chromadorea</taxon>
        <taxon>Rhabditida</taxon>
        <taxon>Rhabditina</taxon>
        <taxon>Rhabditomorpha</taxon>
        <taxon>Strongyloidea</taxon>
        <taxon>Metastrongylidae</taxon>
        <taxon>Parelaphostrongylus</taxon>
    </lineage>
</organism>
<dbReference type="EMBL" id="JAHQIW010005091">
    <property type="protein sequence ID" value="KAJ1364879.1"/>
    <property type="molecule type" value="Genomic_DNA"/>
</dbReference>
<evidence type="ECO:0000313" key="1">
    <source>
        <dbReference type="EMBL" id="KAJ1364879.1"/>
    </source>
</evidence>